<protein>
    <submittedName>
        <fullName evidence="1">Fimbrin</fullName>
    </submittedName>
</protein>
<evidence type="ECO:0000313" key="1">
    <source>
        <dbReference type="EMBL" id="KAJ1673046.1"/>
    </source>
</evidence>
<gene>
    <name evidence="1" type="primary">fim1_2</name>
    <name evidence="1" type="ORF">EV182_005992</name>
</gene>
<feature type="non-terminal residue" evidence="1">
    <location>
        <position position="1"/>
    </location>
</feature>
<comment type="caution">
    <text evidence="1">The sequence shown here is derived from an EMBL/GenBank/DDBJ whole genome shotgun (WGS) entry which is preliminary data.</text>
</comment>
<evidence type="ECO:0000313" key="2">
    <source>
        <dbReference type="Proteomes" id="UP001145114"/>
    </source>
</evidence>
<accession>A0ACC1HCH6</accession>
<reference evidence="1" key="1">
    <citation type="submission" date="2022-06" db="EMBL/GenBank/DDBJ databases">
        <title>Phylogenomic reconstructions and comparative analyses of Kickxellomycotina fungi.</title>
        <authorList>
            <person name="Reynolds N.K."/>
            <person name="Stajich J.E."/>
            <person name="Barry K."/>
            <person name="Grigoriev I.V."/>
            <person name="Crous P."/>
            <person name="Smith M.E."/>
        </authorList>
    </citation>
    <scope>NUCLEOTIDE SEQUENCE</scope>
    <source>
        <strain evidence="1">RSA 2271</strain>
    </source>
</reference>
<dbReference type="Proteomes" id="UP001145114">
    <property type="component" value="Unassembled WGS sequence"/>
</dbReference>
<proteinExistence type="predicted"/>
<feature type="non-terminal residue" evidence="1">
    <location>
        <position position="452"/>
    </location>
</feature>
<keyword evidence="2" id="KW-1185">Reference proteome</keyword>
<sequence length="452" mass="51475">ANTSAPKPKARFEGITSQRAYENRTLITSQQNSSTAHTINEDERVEFTNHINFALAGDNDIGYRLPINPHTMELFDECRDGLILSKLINYSVPDTIDERVLNRGRKLSPFQITENNNVVINSAKAIGCSVVNIGSQDLAEGREHLILGLVWQIIKVGLFANIDIKLHPELYRLLEEDETLEDFLKLPADAILLRWFNYHLKQAGWHRRVANFSKDVKDCENYTILLNQLVPSQCPKDPLYEKDLTTRAEMVLEYADRIGCRRYVSAKTILNGNPKLNLAFVALLFNTYPCLEPLEREEGEHTELDEFLFNDQYDREARAFALWMNSLNVEPFVNYLFEDVKDGLVILQAFDKIFPGSVNWRQVNKGPSLSRFKQIENTNAAVDLGKSKRFSLVGIQGADITDGTPTLVLALVWQLMRANIVQTLQSLSKGGREVTDRDMVQWANAKSRQSRL</sequence>
<dbReference type="EMBL" id="JAMZIH010007468">
    <property type="protein sequence ID" value="KAJ1673046.1"/>
    <property type="molecule type" value="Genomic_DNA"/>
</dbReference>
<name>A0ACC1HCH6_9FUNG</name>
<organism evidence="1 2">
    <name type="scientific">Spiromyces aspiralis</name>
    <dbReference type="NCBI Taxonomy" id="68401"/>
    <lineage>
        <taxon>Eukaryota</taxon>
        <taxon>Fungi</taxon>
        <taxon>Fungi incertae sedis</taxon>
        <taxon>Zoopagomycota</taxon>
        <taxon>Kickxellomycotina</taxon>
        <taxon>Kickxellomycetes</taxon>
        <taxon>Kickxellales</taxon>
        <taxon>Kickxellaceae</taxon>
        <taxon>Spiromyces</taxon>
    </lineage>
</organism>